<dbReference type="InterPro" id="IPR036291">
    <property type="entry name" value="NAD(P)-bd_dom_sf"/>
</dbReference>
<dbReference type="InterPro" id="IPR002347">
    <property type="entry name" value="SDR_fam"/>
</dbReference>
<dbReference type="GO" id="GO:0016491">
    <property type="term" value="F:oxidoreductase activity"/>
    <property type="evidence" value="ECO:0007669"/>
    <property type="project" value="UniProtKB-KW"/>
</dbReference>
<dbReference type="EMBL" id="JAWNFV010000009">
    <property type="protein sequence ID" value="MDY5140720.1"/>
    <property type="molecule type" value="Genomic_DNA"/>
</dbReference>
<dbReference type="PANTHER" id="PTHR42879:SF2">
    <property type="entry name" value="3-OXOACYL-[ACYL-CARRIER-PROTEIN] REDUCTASE FABG"/>
    <property type="match status" value="1"/>
</dbReference>
<dbReference type="InterPro" id="IPR050259">
    <property type="entry name" value="SDR"/>
</dbReference>
<dbReference type="PRINTS" id="PR00080">
    <property type="entry name" value="SDRFAMILY"/>
</dbReference>
<evidence type="ECO:0000313" key="4">
    <source>
        <dbReference type="EMBL" id="MDY5146373.1"/>
    </source>
</evidence>
<dbReference type="Proteomes" id="UP001288320">
    <property type="component" value="Unassembled WGS sequence"/>
</dbReference>
<evidence type="ECO:0000313" key="5">
    <source>
        <dbReference type="Proteomes" id="UP001284901"/>
    </source>
</evidence>
<organism evidence="3 6">
    <name type="scientific">Actinotignum timonense</name>
    <dbReference type="NCBI Taxonomy" id="1870995"/>
    <lineage>
        <taxon>Bacteria</taxon>
        <taxon>Bacillati</taxon>
        <taxon>Actinomycetota</taxon>
        <taxon>Actinomycetes</taxon>
        <taxon>Actinomycetales</taxon>
        <taxon>Actinomycetaceae</taxon>
        <taxon>Actinotignum</taxon>
    </lineage>
</organism>
<evidence type="ECO:0000313" key="6">
    <source>
        <dbReference type="Proteomes" id="UP001288320"/>
    </source>
</evidence>
<dbReference type="Gene3D" id="3.40.50.720">
    <property type="entry name" value="NAD(P)-binding Rossmann-like Domain"/>
    <property type="match status" value="1"/>
</dbReference>
<dbReference type="FunFam" id="3.40.50.720:FF:000084">
    <property type="entry name" value="Short-chain dehydrogenase reductase"/>
    <property type="match status" value="1"/>
</dbReference>
<evidence type="ECO:0000313" key="3">
    <source>
        <dbReference type="EMBL" id="MDY5140720.1"/>
    </source>
</evidence>
<name>A0AAW9HK96_9ACTO</name>
<comment type="caution">
    <text evidence="3">The sequence shown here is derived from an EMBL/GenBank/DDBJ whole genome shotgun (WGS) entry which is preliminary data.</text>
</comment>
<sequence length="254" mass="26558">MNELKDKVVLITGADGNLGSGIARVFAQAGASVIVHSLRESARADELANEIRGVGVSAFQVVGDICSETDVDEMIEAAVQECGNVDVLVNNAGVQPVISLEEMTVEQWKQVVDVNLNGTFIVSKKMASQMAQANVAGSIINIASVEASVPAMNHAHYDASKAGVKMLTRNFALECGKYGIRVNSVSPGLIDSDGTLATSWPAGYQSWMAGVPLQRTATTQDIGRACVFLASEAASFISGHDLVVDGGMSAVAGW</sequence>
<evidence type="ECO:0000256" key="2">
    <source>
        <dbReference type="ARBA" id="ARBA00023002"/>
    </source>
</evidence>
<dbReference type="AlphaFoldDB" id="A0AAW9HK96"/>
<comment type="similarity">
    <text evidence="1">Belongs to the short-chain dehydrogenases/reductases (SDR) family.</text>
</comment>
<dbReference type="Proteomes" id="UP001284901">
    <property type="component" value="Unassembled WGS sequence"/>
</dbReference>
<keyword evidence="5" id="KW-1185">Reference proteome</keyword>
<proteinExistence type="inferred from homology"/>
<dbReference type="SUPFAM" id="SSF51735">
    <property type="entry name" value="NAD(P)-binding Rossmann-fold domains"/>
    <property type="match status" value="1"/>
</dbReference>
<dbReference type="PANTHER" id="PTHR42879">
    <property type="entry name" value="3-OXOACYL-(ACYL-CARRIER-PROTEIN) REDUCTASE"/>
    <property type="match status" value="1"/>
</dbReference>
<dbReference type="Pfam" id="PF13561">
    <property type="entry name" value="adh_short_C2"/>
    <property type="match status" value="1"/>
</dbReference>
<gene>
    <name evidence="3" type="ORF">R6G74_05255</name>
    <name evidence="4" type="ORF">R6P33_04960</name>
</gene>
<dbReference type="GeneID" id="92813725"/>
<dbReference type="RefSeq" id="WP_087069798.1">
    <property type="nucleotide sequence ID" value="NZ_CAUPFC010000011.1"/>
</dbReference>
<accession>A0AAW9HK96</accession>
<evidence type="ECO:0000256" key="1">
    <source>
        <dbReference type="ARBA" id="ARBA00006484"/>
    </source>
</evidence>
<dbReference type="EMBL" id="JAWNFY010000011">
    <property type="protein sequence ID" value="MDY5146373.1"/>
    <property type="molecule type" value="Genomic_DNA"/>
</dbReference>
<keyword evidence="2" id="KW-0560">Oxidoreductase</keyword>
<reference evidence="3 5" key="1">
    <citation type="submission" date="2023-10" db="EMBL/GenBank/DDBJ databases">
        <title>Whole Genome based description of the genera Actinobaculum and Actinotignum reveals a complex phylogenetic relationship within the species included in the genus Actinotignum.</title>
        <authorList>
            <person name="Jensen C.S."/>
            <person name="Dargis R."/>
            <person name="Kemp M."/>
            <person name="Christensen J.J."/>
        </authorList>
    </citation>
    <scope>NUCLEOTIDE SEQUENCE</scope>
    <source>
        <strain evidence="4 5">SLA_B089</strain>
        <strain evidence="3">SLA_B245</strain>
    </source>
</reference>
<dbReference type="PRINTS" id="PR00081">
    <property type="entry name" value="GDHRDH"/>
</dbReference>
<protein>
    <submittedName>
        <fullName evidence="3">SDR family NAD(P)-dependent oxidoreductase</fullName>
    </submittedName>
</protein>